<evidence type="ECO:0000313" key="4">
    <source>
        <dbReference type="Proteomes" id="UP000332933"/>
    </source>
</evidence>
<protein>
    <submittedName>
        <fullName evidence="3">Aste57867_9971 protein</fullName>
    </submittedName>
</protein>
<name>A0A485KQ33_9STRA</name>
<reference evidence="3 4" key="1">
    <citation type="submission" date="2019-03" db="EMBL/GenBank/DDBJ databases">
        <authorList>
            <person name="Gaulin E."/>
            <person name="Dumas B."/>
        </authorList>
    </citation>
    <scope>NUCLEOTIDE SEQUENCE [LARGE SCALE GENOMIC DNA]</scope>
    <source>
        <strain evidence="3">CBS 568.67</strain>
    </source>
</reference>
<dbReference type="EMBL" id="VJMH01005175">
    <property type="protein sequence ID" value="KAF0699464.1"/>
    <property type="molecule type" value="Genomic_DNA"/>
</dbReference>
<reference evidence="2" key="2">
    <citation type="submission" date="2019-06" db="EMBL/GenBank/DDBJ databases">
        <title>Genomics analysis of Aphanomyces spp. identifies a new class of oomycete effector associated with host adaptation.</title>
        <authorList>
            <person name="Gaulin E."/>
        </authorList>
    </citation>
    <scope>NUCLEOTIDE SEQUENCE</scope>
    <source>
        <strain evidence="2">CBS 578.67</strain>
    </source>
</reference>
<evidence type="ECO:0000313" key="3">
    <source>
        <dbReference type="EMBL" id="VFT86849.1"/>
    </source>
</evidence>
<evidence type="ECO:0000313" key="2">
    <source>
        <dbReference type="EMBL" id="KAF0699464.1"/>
    </source>
</evidence>
<feature type="region of interest" description="Disordered" evidence="1">
    <location>
        <begin position="207"/>
        <end position="240"/>
    </location>
</feature>
<dbReference type="Proteomes" id="UP000332933">
    <property type="component" value="Unassembled WGS sequence"/>
</dbReference>
<dbReference type="AlphaFoldDB" id="A0A485KQ33"/>
<proteinExistence type="predicted"/>
<gene>
    <name evidence="3" type="primary">Aste57867_9971</name>
    <name evidence="2" type="ORF">As57867_009932</name>
    <name evidence="3" type="ORF">ASTE57867_9971</name>
</gene>
<dbReference type="OrthoDB" id="58467at2759"/>
<sequence>MPLPRSERCRFLKPYKCCEDELFASDYIRTNKSGGLKSLRCFPHCCKGHKKKTFCGTGVGVQCDIPECSAVFSYFMCNGDPGSSPEKEDCPVQFHVGEVYNVHDFTEHIKTKDNLFGPVFPGQRAGSTSNTFVINGDRQCWHYGWASSRVGQKFTHALKVFFFKDLGGGRLECLDTLESDPFHITSSRVMRKKTRLAKRSVSEDAVDYSSDKAESSSSHSDSQSKRPKTTKRDLTCLLNPNAPAPVHSSHAVVQPLPPVIPVQLLSPHKEIASLQDRSNDVFYLIQILSRIADFETAGDDRQYFSLTMHHLFSVQPLSAKPPPSPPRISHGSPMEALLSILVSGVERAIEAGFLTKLRDHVLTHPNDPLKAYSDMLTLFEQELLPLGAKFPTSCATVAEMASQLRAVFAQALGEKHQCLLPPREYVPESPPTCALDSLYMGKEFADSVSSALNVPQWSPTSKNVQGDFSPLSGKWSRLALQCRTQPQHHPSWLYRLLTDVASHTWSIDDRGDEILILWPGSVGTSHLIHKLCGKYRLLAQSPYGLSSSCTQLIGYLAKRNFQDNTVTLEYYYWPADATSKFRKRLTRHFRTHPDDANLLEIHVVLEVCRPPPPDDQVKKSPMEKLTFPADWHVESNSIDTYARVLNQ</sequence>
<accession>A0A485KQ33</accession>
<keyword evidence="4" id="KW-1185">Reference proteome</keyword>
<organism evidence="3 4">
    <name type="scientific">Aphanomyces stellatus</name>
    <dbReference type="NCBI Taxonomy" id="120398"/>
    <lineage>
        <taxon>Eukaryota</taxon>
        <taxon>Sar</taxon>
        <taxon>Stramenopiles</taxon>
        <taxon>Oomycota</taxon>
        <taxon>Saprolegniomycetes</taxon>
        <taxon>Saprolegniales</taxon>
        <taxon>Verrucalvaceae</taxon>
        <taxon>Aphanomyces</taxon>
    </lineage>
</organism>
<evidence type="ECO:0000256" key="1">
    <source>
        <dbReference type="SAM" id="MobiDB-lite"/>
    </source>
</evidence>
<dbReference type="EMBL" id="CAADRA010005196">
    <property type="protein sequence ID" value="VFT86849.1"/>
    <property type="molecule type" value="Genomic_DNA"/>
</dbReference>